<evidence type="ECO:0000313" key="8">
    <source>
        <dbReference type="EMBL" id="PYI57413.1"/>
    </source>
</evidence>
<dbReference type="SUPFAM" id="SSF53850">
    <property type="entry name" value="Periplasmic binding protein-like II"/>
    <property type="match status" value="1"/>
</dbReference>
<feature type="compositionally biased region" description="Polar residues" evidence="6">
    <location>
        <begin position="36"/>
        <end position="53"/>
    </location>
</feature>
<evidence type="ECO:0008006" key="10">
    <source>
        <dbReference type="Google" id="ProtNLM"/>
    </source>
</evidence>
<dbReference type="Proteomes" id="UP000247476">
    <property type="component" value="Unassembled WGS sequence"/>
</dbReference>
<keyword evidence="9" id="KW-1185">Reference proteome</keyword>
<evidence type="ECO:0000256" key="1">
    <source>
        <dbReference type="ARBA" id="ARBA00022475"/>
    </source>
</evidence>
<keyword evidence="3" id="KW-0472">Membrane</keyword>
<dbReference type="AlphaFoldDB" id="A0A2V5KGF2"/>
<evidence type="ECO:0000256" key="7">
    <source>
        <dbReference type="SAM" id="SignalP"/>
    </source>
</evidence>
<feature type="region of interest" description="Disordered" evidence="6">
    <location>
        <begin position="31"/>
        <end position="58"/>
    </location>
</feature>
<gene>
    <name evidence="8" type="ORF">DLM86_02955</name>
</gene>
<proteinExistence type="predicted"/>
<evidence type="ECO:0000256" key="6">
    <source>
        <dbReference type="SAM" id="MobiDB-lite"/>
    </source>
</evidence>
<sequence length="516" mass="58112">MGISLNRRKRQKVGALALVLVTALLAGCSGAGAKTEPQQDASQADSPPGTSATAKKPEPATLRILTELASAWPVQKDWAVWRWVKEKTNITMVQETQTGPESMALAIASGDMPDLFSIFPGDAQKYGPQGAFLDLSKHLDKMPNVKAFLASRPDVAQRMTSPDGEMFQLLNDGSGVSNQMVWFYRDDIFKQHNLQEPKTWDELYETAKKLKQLYPDSYPFVFRHGLGTMSTFAPSFGIYPSFHEDMNTGKMKYGATDPGFKTLIEYLYKFNKEGLIPPDWLSMDYKSWTQFITTNKSFITVQYIGQIETMNAELKNGAHLKFMPPPLGKGSKPYLPKGDIEVFGFGVSSKTKKLDAVLRFLDFAYSKEGKDILSWGKEGETYTYENGKRKLLPQFKTPVDLRKEAGIMTAGTYGLFDYEAMMSLSNDNERYSYQEAEKYRFPIVEVLPPLKPEESMSISALQDQIEKYYKTSVTKFILGETPLSQWDAYVSELDKMGLQKLLGVYQTGLDRIKAKK</sequence>
<dbReference type="InterPro" id="IPR006059">
    <property type="entry name" value="SBP"/>
</dbReference>
<evidence type="ECO:0000256" key="5">
    <source>
        <dbReference type="ARBA" id="ARBA00023288"/>
    </source>
</evidence>
<organism evidence="8 9">
    <name type="scientific">Paenibacillus flagellatus</name>
    <dbReference type="NCBI Taxonomy" id="2211139"/>
    <lineage>
        <taxon>Bacteria</taxon>
        <taxon>Bacillati</taxon>
        <taxon>Bacillota</taxon>
        <taxon>Bacilli</taxon>
        <taxon>Bacillales</taxon>
        <taxon>Paenibacillaceae</taxon>
        <taxon>Paenibacillus</taxon>
    </lineage>
</organism>
<dbReference type="PANTHER" id="PTHR43649">
    <property type="entry name" value="ARABINOSE-BINDING PROTEIN-RELATED"/>
    <property type="match status" value="1"/>
</dbReference>
<evidence type="ECO:0000256" key="2">
    <source>
        <dbReference type="ARBA" id="ARBA00022729"/>
    </source>
</evidence>
<evidence type="ECO:0000313" key="9">
    <source>
        <dbReference type="Proteomes" id="UP000247476"/>
    </source>
</evidence>
<dbReference type="Pfam" id="PF01547">
    <property type="entry name" value="SBP_bac_1"/>
    <property type="match status" value="1"/>
</dbReference>
<reference evidence="8 9" key="1">
    <citation type="submission" date="2018-05" db="EMBL/GenBank/DDBJ databases">
        <title>Paenibacillus flagellatus sp. nov., isolated from selenium mineral soil.</title>
        <authorList>
            <person name="Dai X."/>
        </authorList>
    </citation>
    <scope>NUCLEOTIDE SEQUENCE [LARGE SCALE GENOMIC DNA]</scope>
    <source>
        <strain evidence="8 9">DXL2</strain>
    </source>
</reference>
<evidence type="ECO:0000256" key="4">
    <source>
        <dbReference type="ARBA" id="ARBA00023139"/>
    </source>
</evidence>
<dbReference type="PANTHER" id="PTHR43649:SF33">
    <property type="entry name" value="POLYGALACTURONAN_RHAMNOGALACTURONAN-BINDING PROTEIN YTCQ"/>
    <property type="match status" value="1"/>
</dbReference>
<keyword evidence="5" id="KW-0449">Lipoprotein</keyword>
<keyword evidence="2 7" id="KW-0732">Signal</keyword>
<dbReference type="EMBL" id="QJVJ01000001">
    <property type="protein sequence ID" value="PYI57413.1"/>
    <property type="molecule type" value="Genomic_DNA"/>
</dbReference>
<accession>A0A2V5KGF2</accession>
<keyword evidence="4" id="KW-0564">Palmitate</keyword>
<dbReference type="Gene3D" id="3.40.190.10">
    <property type="entry name" value="Periplasmic binding protein-like II"/>
    <property type="match status" value="2"/>
</dbReference>
<feature type="chain" id="PRO_5015944641" description="ABC transporter substrate-binding protein" evidence="7">
    <location>
        <begin position="34"/>
        <end position="516"/>
    </location>
</feature>
<comment type="caution">
    <text evidence="8">The sequence shown here is derived from an EMBL/GenBank/DDBJ whole genome shotgun (WGS) entry which is preliminary data.</text>
</comment>
<protein>
    <recommendedName>
        <fullName evidence="10">ABC transporter substrate-binding protein</fullName>
    </recommendedName>
</protein>
<dbReference type="InterPro" id="IPR050490">
    <property type="entry name" value="Bact_solute-bd_prot1"/>
</dbReference>
<feature type="signal peptide" evidence="7">
    <location>
        <begin position="1"/>
        <end position="33"/>
    </location>
</feature>
<dbReference type="PROSITE" id="PS51257">
    <property type="entry name" value="PROKAR_LIPOPROTEIN"/>
    <property type="match status" value="1"/>
</dbReference>
<keyword evidence="1" id="KW-1003">Cell membrane</keyword>
<name>A0A2V5KGF2_9BACL</name>
<evidence type="ECO:0000256" key="3">
    <source>
        <dbReference type="ARBA" id="ARBA00023136"/>
    </source>
</evidence>